<reference evidence="2" key="1">
    <citation type="journal article" date="2017" name="Vet. Pathol.">
        <title>Ranid Herpesvirus 3 and Proliferative Dermatitis in Free-Ranging Wild Common Frogs (Rana Temporaria).</title>
        <authorList>
            <person name="Origgi F.C."/>
            <person name="Schmidt B.R."/>
            <person name="Lohmann P."/>
            <person name="Otten P."/>
            <person name="Akdesir E."/>
            <person name="Gaschen V."/>
            <person name="Aguilar-Bultet L."/>
            <person name="Wahli T."/>
            <person name="Sattler U."/>
            <person name="Stoffel M.H."/>
        </authorList>
    </citation>
    <scope>NUCLEOTIDE SEQUENCE [LARGE SCALE GENOMIC DNA]</scope>
    <source>
        <strain evidence="2">FO1_2015</strain>
    </source>
</reference>
<keyword evidence="3" id="KW-1185">Reference proteome</keyword>
<organism evidence="2">
    <name type="scientific">Ranid herpesvirus 3</name>
    <dbReference type="NCBI Taxonomy" id="1987509"/>
    <lineage>
        <taxon>Viruses</taxon>
        <taxon>Duplodnaviria</taxon>
        <taxon>Heunggongvirae</taxon>
        <taxon>Peploviricota</taxon>
        <taxon>Herviviricetes</taxon>
        <taxon>Herpesvirales</taxon>
        <taxon>Alloherpesviridae</taxon>
        <taxon>Batravirus</taxon>
        <taxon>Batravirus ranidallo3</taxon>
    </lineage>
</organism>
<dbReference type="KEGG" id="vg:32878153"/>
<dbReference type="RefSeq" id="YP_009362328.1">
    <property type="nucleotide sequence ID" value="NC_034618.1"/>
</dbReference>
<evidence type="ECO:0000256" key="1">
    <source>
        <dbReference type="SAM" id="MobiDB-lite"/>
    </source>
</evidence>
<proteinExistence type="predicted"/>
<name>A0A1X9T542_9VIRU</name>
<feature type="region of interest" description="Disordered" evidence="1">
    <location>
        <begin position="386"/>
        <end position="405"/>
    </location>
</feature>
<feature type="compositionally biased region" description="Basic and acidic residues" evidence="1">
    <location>
        <begin position="389"/>
        <end position="400"/>
    </location>
</feature>
<dbReference type="Proteomes" id="UP000203507">
    <property type="component" value="Segment"/>
</dbReference>
<sequence length="417" mass="47158">MSLSRNHNTNISLMKFIKDFGGSSCGCTAFLLTGHTSQPYLMLLLPYMMSKIHKCVFGNSYPIEGIVPIGIKKISGSFSLVVGCPRDGSVSEINSEGEQLYYGRRAHSLYNYCSGDWNHETDSPLCCFPQDAFQNILRMTVHDACFQHKPYAPLDRNPHKHYVNKHTLVQHYMQHIDLLSVRSMDLKCIQKMLAAIRGIPQLIFNNAIKTYFSLFIPMVKDDFHWNGMNLTVVGNDNFVPVGIIHHTQELACDRTAYIRVLFIKLGGSGGYFSCDPLKGCLIRMAGSFLELSQICAQTWFSGEHRLFSFNLPMLEKPCDQILLNCLYFTAYQAIGTALANGGWEPLQRVPQVFQTMLNPTYMEKGFYETEDITTEMVNSLLLLQNTNRNPRDGNAEESTAKRPRALGPFETSEIINL</sequence>
<dbReference type="EMBL" id="KX832224">
    <property type="protein sequence ID" value="ARR28819.1"/>
    <property type="molecule type" value="Genomic_DNA"/>
</dbReference>
<evidence type="ECO:0000313" key="3">
    <source>
        <dbReference type="Proteomes" id="UP000203507"/>
    </source>
</evidence>
<evidence type="ECO:0000313" key="2">
    <source>
        <dbReference type="EMBL" id="ARR28819.1"/>
    </source>
</evidence>
<dbReference type="GeneID" id="32878153"/>
<accession>A0A1X9T542</accession>
<protein>
    <submittedName>
        <fullName evidence="2">Anticodon-binding domain-like motif protein</fullName>
    </submittedName>
</protein>